<dbReference type="Proteomes" id="UP000294835">
    <property type="component" value="Unassembled WGS sequence"/>
</dbReference>
<dbReference type="EMBL" id="SLXP01000028">
    <property type="protein sequence ID" value="TCP36115.1"/>
    <property type="molecule type" value="Genomic_DNA"/>
</dbReference>
<evidence type="ECO:0008006" key="3">
    <source>
        <dbReference type="Google" id="ProtNLM"/>
    </source>
</evidence>
<sequence>PEAAMAGALGVRLSGPRTYGSGISDDPWLNPGAPDPDARALSRGLGVYLRGMAGLGVALAALSLVA</sequence>
<reference evidence="1 2" key="1">
    <citation type="submission" date="2019-03" db="EMBL/GenBank/DDBJ databases">
        <title>Genomic Encyclopedia of Type Strains, Phase IV (KMG-IV): sequencing the most valuable type-strain genomes for metagenomic binning, comparative biology and taxonomic classification.</title>
        <authorList>
            <person name="Goeker M."/>
        </authorList>
    </citation>
    <scope>NUCLEOTIDE SEQUENCE [LARGE SCALE GENOMIC DNA]</scope>
    <source>
        <strain evidence="1 2">DSM 18063</strain>
    </source>
</reference>
<proteinExistence type="predicted"/>
<organism evidence="1 2">
    <name type="scientific">Rhodovulum marinum</name>
    <dbReference type="NCBI Taxonomy" id="320662"/>
    <lineage>
        <taxon>Bacteria</taxon>
        <taxon>Pseudomonadati</taxon>
        <taxon>Pseudomonadota</taxon>
        <taxon>Alphaproteobacteria</taxon>
        <taxon>Rhodobacterales</taxon>
        <taxon>Paracoccaceae</taxon>
        <taxon>Rhodovulum</taxon>
    </lineage>
</organism>
<name>A0A4R2PPX0_9RHOB</name>
<gene>
    <name evidence="1" type="ORF">EV662_1285</name>
</gene>
<accession>A0A4R2PPX0</accession>
<comment type="caution">
    <text evidence="1">The sequence shown here is derived from an EMBL/GenBank/DDBJ whole genome shotgun (WGS) entry which is preliminary data.</text>
</comment>
<dbReference type="AlphaFoldDB" id="A0A4R2PPX0"/>
<protein>
    <recommendedName>
        <fullName evidence="3">Cobalamin biosynthesis protein</fullName>
    </recommendedName>
</protein>
<keyword evidence="2" id="KW-1185">Reference proteome</keyword>
<feature type="non-terminal residue" evidence="1">
    <location>
        <position position="1"/>
    </location>
</feature>
<evidence type="ECO:0000313" key="1">
    <source>
        <dbReference type="EMBL" id="TCP36115.1"/>
    </source>
</evidence>
<evidence type="ECO:0000313" key="2">
    <source>
        <dbReference type="Proteomes" id="UP000294835"/>
    </source>
</evidence>